<proteinExistence type="predicted"/>
<accession>A0A409WQF2</accession>
<dbReference type="Pfam" id="PF14022">
    <property type="entry name" value="DUF4238"/>
    <property type="match status" value="1"/>
</dbReference>
<organism evidence="1 2">
    <name type="scientific">Psilocybe cyanescens</name>
    <dbReference type="NCBI Taxonomy" id="93625"/>
    <lineage>
        <taxon>Eukaryota</taxon>
        <taxon>Fungi</taxon>
        <taxon>Dikarya</taxon>
        <taxon>Basidiomycota</taxon>
        <taxon>Agaricomycotina</taxon>
        <taxon>Agaricomycetes</taxon>
        <taxon>Agaricomycetidae</taxon>
        <taxon>Agaricales</taxon>
        <taxon>Agaricineae</taxon>
        <taxon>Strophariaceae</taxon>
        <taxon>Psilocybe</taxon>
    </lineage>
</organism>
<gene>
    <name evidence="1" type="ORF">CVT25_001842</name>
</gene>
<dbReference type="Proteomes" id="UP000283269">
    <property type="component" value="Unassembled WGS sequence"/>
</dbReference>
<reference evidence="1 2" key="1">
    <citation type="journal article" date="2018" name="Evol. Lett.">
        <title>Horizontal gene cluster transfer increased hallucinogenic mushroom diversity.</title>
        <authorList>
            <person name="Reynolds H.T."/>
            <person name="Vijayakumar V."/>
            <person name="Gluck-Thaler E."/>
            <person name="Korotkin H.B."/>
            <person name="Matheny P.B."/>
            <person name="Slot J.C."/>
        </authorList>
    </citation>
    <scope>NUCLEOTIDE SEQUENCE [LARGE SCALE GENOMIC DNA]</scope>
    <source>
        <strain evidence="1 2">2631</strain>
    </source>
</reference>
<dbReference type="OrthoDB" id="5340163at2759"/>
<dbReference type="AlphaFoldDB" id="A0A409WQF2"/>
<evidence type="ECO:0000313" key="2">
    <source>
        <dbReference type="Proteomes" id="UP000283269"/>
    </source>
</evidence>
<sequence>MEVIAAATTVCALCKSIAQWIDQLAQKEELFVQISSSVGQIHQILMPFSSTTFKGTGEIELSQAIRSVGDALQRTKEHLVVWKYKRSQRIIAFINPGAQIQKLRDDQKHISNQLIVLLTAIAAVGYFRDHAKDSTPNSLSDLTESLSISDASTSALVPLAEMGEGDAKTFWKDFIGVKVNFVTVDIFALRLQLWYNEFNESLPKKTCDRIIMRLDEFNCGGITPYNLARALEGATLKQFVDRYMKGFKPISLPKSEIITTPGRGLRTPLLVWIDDTPDNNAYEASQARLLGIMVIELSSTAIAKAWVEANLDFLREIDHPSSLRFISDNVRLETNSEGGLFLNQTAGQNFLQYLRARFFEAPVLIYTGGSIDSTTYVNSYEAAGSTTDIGTCLRYITSLGAGDGEDNLWKGFKRTMCRPISKVYGRTNLYRDFSNPLDVDHLEHRFSELEQEASTVIRIIYRSTDLQRFTLSRKELATLRKFIFLMHFRNDAVSSTYFKESSPTNAPLVDWIRKYKETRHLKTDVDVWMDGLKYYLITPHHEIVATGERLRERYGEYRLQEMLRKRLDPDIEEWYAIDYESLANYFFLGVWEAADDTEFVLGGNGFGLWEGLIYGSPGAHRLYVVSPPDRHPDIPIMPPIINYADASAFENLDDSDPVLSRNIRDAYRCSEKAQADRFTFKITKLSREQTYAVNEVTMMNANLHPEGSLTFASQTTMLDTIQSYMSSHNTFLGGKRRLFMPLLRQLIGTNSEGSSPASLTTVETPWDVDTDADRQLHMFIRFTVTNAVSFPSSYNRAYIIYHMATDIPSLSNPVSNKIRLTREEAIHNLRQILDPPLLPCADSSIVPQRIVETLPKDESELFFALFGHQMNCLQVGRYTNDILANIIYDASMIGVAHWLANSRPDVLTEFVGPWASIFAI</sequence>
<dbReference type="InterPro" id="IPR025332">
    <property type="entry name" value="DUF4238"/>
</dbReference>
<protein>
    <submittedName>
        <fullName evidence="1">Uncharacterized protein</fullName>
    </submittedName>
</protein>
<evidence type="ECO:0000313" key="1">
    <source>
        <dbReference type="EMBL" id="PPQ80722.1"/>
    </source>
</evidence>
<name>A0A409WQF2_PSICY</name>
<dbReference type="STRING" id="93625.A0A409WQF2"/>
<comment type="caution">
    <text evidence="1">The sequence shown here is derived from an EMBL/GenBank/DDBJ whole genome shotgun (WGS) entry which is preliminary data.</text>
</comment>
<keyword evidence="2" id="KW-1185">Reference proteome</keyword>
<dbReference type="EMBL" id="NHYD01003311">
    <property type="protein sequence ID" value="PPQ80722.1"/>
    <property type="molecule type" value="Genomic_DNA"/>
</dbReference>
<dbReference type="InParanoid" id="A0A409WQF2"/>